<dbReference type="AlphaFoldDB" id="G2YJF4"/>
<gene>
    <name evidence="1" type="ORF">BofuT4_P021470.1</name>
</gene>
<dbReference type="EMBL" id="FQ790337">
    <property type="protein sequence ID" value="CCD51841.1"/>
    <property type="molecule type" value="Genomic_DNA"/>
</dbReference>
<proteinExistence type="predicted"/>
<sequence>MAEAARKTCAAVALLLRVHVRIRYRVTGYIGLLLWRLSPLCEIPRGSQPLIAVHDLRFVNSLKVITSKISFTLRSKAIDTHPRMYETAKLRNLGVSVILV</sequence>
<organism evidence="1 2">
    <name type="scientific">Botryotinia fuckeliana (strain T4)</name>
    <name type="common">Noble rot fungus</name>
    <name type="synonym">Botrytis cinerea</name>
    <dbReference type="NCBI Taxonomy" id="999810"/>
    <lineage>
        <taxon>Eukaryota</taxon>
        <taxon>Fungi</taxon>
        <taxon>Dikarya</taxon>
        <taxon>Ascomycota</taxon>
        <taxon>Pezizomycotina</taxon>
        <taxon>Leotiomycetes</taxon>
        <taxon>Helotiales</taxon>
        <taxon>Sclerotiniaceae</taxon>
        <taxon>Botrytis</taxon>
    </lineage>
</organism>
<reference evidence="2" key="1">
    <citation type="journal article" date="2011" name="PLoS Genet.">
        <title>Genomic analysis of the necrotrophic fungal pathogens Sclerotinia sclerotiorum and Botrytis cinerea.</title>
        <authorList>
            <person name="Amselem J."/>
            <person name="Cuomo C.A."/>
            <person name="van Kan J.A."/>
            <person name="Viaud M."/>
            <person name="Benito E.P."/>
            <person name="Couloux A."/>
            <person name="Coutinho P.M."/>
            <person name="de Vries R.P."/>
            <person name="Dyer P.S."/>
            <person name="Fillinger S."/>
            <person name="Fournier E."/>
            <person name="Gout L."/>
            <person name="Hahn M."/>
            <person name="Kohn L."/>
            <person name="Lapalu N."/>
            <person name="Plummer K.M."/>
            <person name="Pradier J.M."/>
            <person name="Quevillon E."/>
            <person name="Sharon A."/>
            <person name="Simon A."/>
            <person name="ten Have A."/>
            <person name="Tudzynski B."/>
            <person name="Tudzynski P."/>
            <person name="Wincker P."/>
            <person name="Andrew M."/>
            <person name="Anthouard V."/>
            <person name="Beever R.E."/>
            <person name="Beffa R."/>
            <person name="Benoit I."/>
            <person name="Bouzid O."/>
            <person name="Brault B."/>
            <person name="Chen Z."/>
            <person name="Choquer M."/>
            <person name="Collemare J."/>
            <person name="Cotton P."/>
            <person name="Danchin E.G."/>
            <person name="Da Silva C."/>
            <person name="Gautier A."/>
            <person name="Giraud C."/>
            <person name="Giraud T."/>
            <person name="Gonzalez C."/>
            <person name="Grossetete S."/>
            <person name="Guldener U."/>
            <person name="Henrissat B."/>
            <person name="Howlett B.J."/>
            <person name="Kodira C."/>
            <person name="Kretschmer M."/>
            <person name="Lappartient A."/>
            <person name="Leroch M."/>
            <person name="Levis C."/>
            <person name="Mauceli E."/>
            <person name="Neuveglise C."/>
            <person name="Oeser B."/>
            <person name="Pearson M."/>
            <person name="Poulain J."/>
            <person name="Poussereau N."/>
            <person name="Quesneville H."/>
            <person name="Rascle C."/>
            <person name="Schumacher J."/>
            <person name="Segurens B."/>
            <person name="Sexton A."/>
            <person name="Silva E."/>
            <person name="Sirven C."/>
            <person name="Soanes D.M."/>
            <person name="Talbot N.J."/>
            <person name="Templeton M."/>
            <person name="Yandava C."/>
            <person name="Yarden O."/>
            <person name="Zeng Q."/>
            <person name="Rollins J.A."/>
            <person name="Lebrun M.H."/>
            <person name="Dickman M."/>
        </authorList>
    </citation>
    <scope>NUCLEOTIDE SEQUENCE [LARGE SCALE GENOMIC DNA]</scope>
    <source>
        <strain evidence="2">T4</strain>
    </source>
</reference>
<evidence type="ECO:0000313" key="2">
    <source>
        <dbReference type="Proteomes" id="UP000008177"/>
    </source>
</evidence>
<dbReference type="Proteomes" id="UP000008177">
    <property type="component" value="Unplaced contigs"/>
</dbReference>
<name>G2YJF4_BOTF4</name>
<dbReference type="HOGENOM" id="CLU_2305651_0_0_1"/>
<accession>G2YJF4</accession>
<dbReference type="InParanoid" id="G2YJF4"/>
<evidence type="ECO:0000313" key="1">
    <source>
        <dbReference type="EMBL" id="CCD51841.1"/>
    </source>
</evidence>
<protein>
    <submittedName>
        <fullName evidence="1">Uncharacterized protein</fullName>
    </submittedName>
</protein>